<reference evidence="6" key="1">
    <citation type="submission" date="2025-08" db="UniProtKB">
        <authorList>
            <consortium name="RefSeq"/>
        </authorList>
    </citation>
    <scope>IDENTIFICATION</scope>
    <source>
        <tissue evidence="6">Testes</tissue>
    </source>
</reference>
<dbReference type="PRINTS" id="PR02106">
    <property type="entry name" value="INTSUBUNIT10"/>
</dbReference>
<evidence type="ECO:0000256" key="2">
    <source>
        <dbReference type="ARBA" id="ARBA00010391"/>
    </source>
</evidence>
<sequence length="687" mass="78796">MAAFGGADQKWLVDTAQSLLLKDPAAAKAWLLTARALFPRDFGIQYHSYCIAKSSPNLKEAAKLLYELFIHFHHESTLWQEFHCITIAMQSDLSDPHTTFLSELFESLPSQAQHDILLQVAEHTKDLLSHCKLQLLLISKFRNAVITHGVKLVETLLSAEKMQAERNPLNCFRKLLVCDVLPILLSIPDVPCSNKQLAKWLQKSIEFYICYAVRPRSADNKCATPGFKSPLKSPDPSTSRFVFIEGLTEKESTIVTPWANLHNILLLTSSRLGWNTDNVVPTDRNHRQQWLYLSRVYKACQKMSDENRIQHIKPVFYSLIVLLFQCLHGYLKYKDPEQFAVNSSPSAQHGTLVLLHNVEVATKKKKDKHEHKRARLLDKDDITETSKEHISVWGMNKDKSELLESFTTAVICWQLIQSDEVFDKDFKWLLHYWKSIKWTWLTSFQIDMGVYTGDTAKSLVMLEERHESGEIQGQLEACLQLSSCFLAMKHYQKACDMALDAVAMLPDSDFSTVKSLGHEDSKSNSLQFVCCASMYVLQYCIKLILMCFKKIFNSGGMNEIALGHMLVMMQYDWPKEEKTFRQVIDVIMQQGTFTYTMFFKYVINIDILEEVSFLRTDDGGKVELELLVQAPSQHRQRTVTRGLTKGGEEGLKVAMEKQMTRYDDNLLCLIKQFLTEERGGIRQAMVL</sequence>
<dbReference type="Proteomes" id="UP000694865">
    <property type="component" value="Unplaced"/>
</dbReference>
<comment type="similarity">
    <text evidence="2">Belongs to the Integrator subunit 10 family.</text>
</comment>
<dbReference type="PANTHER" id="PTHR16055">
    <property type="entry name" value="INTEGRATOR COMPLEX SUBUNIT 10"/>
    <property type="match status" value="1"/>
</dbReference>
<evidence type="ECO:0000313" key="5">
    <source>
        <dbReference type="Proteomes" id="UP000694865"/>
    </source>
</evidence>
<protein>
    <recommendedName>
        <fullName evidence="3">Integrator complex subunit 10</fullName>
    </recommendedName>
</protein>
<evidence type="ECO:0000256" key="4">
    <source>
        <dbReference type="ARBA" id="ARBA00023242"/>
    </source>
</evidence>
<gene>
    <name evidence="6" type="primary">LOC100372829</name>
</gene>
<name>A0ABM0GTY5_SACKO</name>
<keyword evidence="4" id="KW-0539">Nucleus</keyword>
<comment type="subcellular location">
    <subcellularLocation>
        <location evidence="1">Nucleus</location>
    </subcellularLocation>
</comment>
<dbReference type="PANTHER" id="PTHR16055:SF2">
    <property type="entry name" value="INTEGRATOR COMPLEX SUBUNIT 10"/>
    <property type="match status" value="1"/>
</dbReference>
<dbReference type="Pfam" id="PF21045">
    <property type="entry name" value="INT10"/>
    <property type="match status" value="1"/>
</dbReference>
<dbReference type="GeneID" id="100372829"/>
<evidence type="ECO:0000256" key="1">
    <source>
        <dbReference type="ARBA" id="ARBA00004123"/>
    </source>
</evidence>
<evidence type="ECO:0000313" key="6">
    <source>
        <dbReference type="RefSeq" id="XP_002737290.1"/>
    </source>
</evidence>
<dbReference type="InterPro" id="IPR026164">
    <property type="entry name" value="Int_cplx_su10"/>
</dbReference>
<keyword evidence="5" id="KW-1185">Reference proteome</keyword>
<dbReference type="RefSeq" id="XP_002737290.1">
    <property type="nucleotide sequence ID" value="XM_002737244.2"/>
</dbReference>
<organism evidence="5 6">
    <name type="scientific">Saccoglossus kowalevskii</name>
    <name type="common">Acorn worm</name>
    <dbReference type="NCBI Taxonomy" id="10224"/>
    <lineage>
        <taxon>Eukaryota</taxon>
        <taxon>Metazoa</taxon>
        <taxon>Hemichordata</taxon>
        <taxon>Enteropneusta</taxon>
        <taxon>Harrimaniidae</taxon>
        <taxon>Saccoglossus</taxon>
    </lineage>
</organism>
<accession>A0ABM0GTY5</accession>
<proteinExistence type="inferred from homology"/>
<evidence type="ECO:0000256" key="3">
    <source>
        <dbReference type="ARBA" id="ARBA00016811"/>
    </source>
</evidence>